<protein>
    <submittedName>
        <fullName evidence="1">Uncharacterized protein</fullName>
    </submittedName>
</protein>
<dbReference type="AlphaFoldDB" id="A0A0F8XEA8"/>
<name>A0A0F8XEA8_9ZZZZ</name>
<sequence length="75" mass="7824">MALKPDRSYTNESTDISFFMNETGEKGEVLVFSTGGSGAAMDDANAVVTTPNASPSGQNVAGLLLNDVVNIDLTR</sequence>
<organism evidence="1">
    <name type="scientific">marine sediment metagenome</name>
    <dbReference type="NCBI Taxonomy" id="412755"/>
    <lineage>
        <taxon>unclassified sequences</taxon>
        <taxon>metagenomes</taxon>
        <taxon>ecological metagenomes</taxon>
    </lineage>
</organism>
<dbReference type="EMBL" id="LAZR01059582">
    <property type="protein sequence ID" value="KKK67497.1"/>
    <property type="molecule type" value="Genomic_DNA"/>
</dbReference>
<feature type="non-terminal residue" evidence="1">
    <location>
        <position position="75"/>
    </location>
</feature>
<comment type="caution">
    <text evidence="1">The sequence shown here is derived from an EMBL/GenBank/DDBJ whole genome shotgun (WGS) entry which is preliminary data.</text>
</comment>
<gene>
    <name evidence="1" type="ORF">LCGC14_2953490</name>
</gene>
<accession>A0A0F8XEA8</accession>
<proteinExistence type="predicted"/>
<reference evidence="1" key="1">
    <citation type="journal article" date="2015" name="Nature">
        <title>Complex archaea that bridge the gap between prokaryotes and eukaryotes.</title>
        <authorList>
            <person name="Spang A."/>
            <person name="Saw J.H."/>
            <person name="Jorgensen S.L."/>
            <person name="Zaremba-Niedzwiedzka K."/>
            <person name="Martijn J."/>
            <person name="Lind A.E."/>
            <person name="van Eijk R."/>
            <person name="Schleper C."/>
            <person name="Guy L."/>
            <person name="Ettema T.J."/>
        </authorList>
    </citation>
    <scope>NUCLEOTIDE SEQUENCE</scope>
</reference>
<evidence type="ECO:0000313" key="1">
    <source>
        <dbReference type="EMBL" id="KKK67497.1"/>
    </source>
</evidence>